<dbReference type="GO" id="GO:0003677">
    <property type="term" value="F:DNA binding"/>
    <property type="evidence" value="ECO:0007669"/>
    <property type="project" value="UniProtKB-KW"/>
</dbReference>
<dbReference type="Gramene" id="Psat05G0116800-T1">
    <property type="protein sequence ID" value="KAI5403913.1"/>
    <property type="gene ID" value="KIW84_051168"/>
</dbReference>
<dbReference type="Proteomes" id="UP001058974">
    <property type="component" value="Chromosome 5"/>
</dbReference>
<feature type="domain" description="AP2/ERF" evidence="9">
    <location>
        <begin position="36"/>
        <end position="93"/>
    </location>
</feature>
<feature type="region of interest" description="Disordered" evidence="8">
    <location>
        <begin position="1"/>
        <end position="33"/>
    </location>
</feature>
<dbReference type="FunFam" id="3.30.730.10:FF:000001">
    <property type="entry name" value="Ethylene-responsive transcription factor 2"/>
    <property type="match status" value="1"/>
</dbReference>
<dbReference type="GO" id="GO:0005634">
    <property type="term" value="C:nucleus"/>
    <property type="evidence" value="ECO:0007669"/>
    <property type="project" value="UniProtKB-SubCell"/>
</dbReference>
<evidence type="ECO:0000313" key="11">
    <source>
        <dbReference type="Proteomes" id="UP001058974"/>
    </source>
</evidence>
<dbReference type="InterPro" id="IPR016177">
    <property type="entry name" value="DNA-bd_dom_sf"/>
</dbReference>
<keyword evidence="11" id="KW-1185">Reference proteome</keyword>
<dbReference type="PRINTS" id="PR00367">
    <property type="entry name" value="ETHRSPELEMNT"/>
</dbReference>
<dbReference type="SMART" id="SM00380">
    <property type="entry name" value="AP2"/>
    <property type="match status" value="1"/>
</dbReference>
<feature type="region of interest" description="Disordered" evidence="8">
    <location>
        <begin position="280"/>
        <end position="299"/>
    </location>
</feature>
<evidence type="ECO:0000256" key="3">
    <source>
        <dbReference type="ARBA" id="ARBA00023125"/>
    </source>
</evidence>
<dbReference type="AlphaFoldDB" id="A0A9D5ADD0"/>
<evidence type="ECO:0000313" key="10">
    <source>
        <dbReference type="EMBL" id="KAI5403913.1"/>
    </source>
</evidence>
<organism evidence="10 11">
    <name type="scientific">Pisum sativum</name>
    <name type="common">Garden pea</name>
    <name type="synonym">Lathyrus oleraceus</name>
    <dbReference type="NCBI Taxonomy" id="3888"/>
    <lineage>
        <taxon>Eukaryota</taxon>
        <taxon>Viridiplantae</taxon>
        <taxon>Streptophyta</taxon>
        <taxon>Embryophyta</taxon>
        <taxon>Tracheophyta</taxon>
        <taxon>Spermatophyta</taxon>
        <taxon>Magnoliopsida</taxon>
        <taxon>eudicotyledons</taxon>
        <taxon>Gunneridae</taxon>
        <taxon>Pentapetalae</taxon>
        <taxon>rosids</taxon>
        <taxon>fabids</taxon>
        <taxon>Fabales</taxon>
        <taxon>Fabaceae</taxon>
        <taxon>Papilionoideae</taxon>
        <taxon>50 kb inversion clade</taxon>
        <taxon>NPAAA clade</taxon>
        <taxon>Hologalegina</taxon>
        <taxon>IRL clade</taxon>
        <taxon>Fabeae</taxon>
        <taxon>Lathyrus</taxon>
    </lineage>
</organism>
<evidence type="ECO:0000256" key="8">
    <source>
        <dbReference type="SAM" id="MobiDB-lite"/>
    </source>
</evidence>
<dbReference type="Pfam" id="PF00847">
    <property type="entry name" value="AP2"/>
    <property type="match status" value="1"/>
</dbReference>
<evidence type="ECO:0000256" key="5">
    <source>
        <dbReference type="ARBA" id="ARBA00023163"/>
    </source>
</evidence>
<dbReference type="InterPro" id="IPR051032">
    <property type="entry name" value="AP2/ERF_TF_ERF_subfamily"/>
</dbReference>
<proteinExistence type="inferred from homology"/>
<dbReference type="CDD" id="cd00018">
    <property type="entry name" value="AP2"/>
    <property type="match status" value="1"/>
</dbReference>
<gene>
    <name evidence="10" type="ORF">KIW84_051168</name>
</gene>
<dbReference type="PANTHER" id="PTHR31985">
    <property type="entry name" value="ETHYLENE-RESPONSIVE TRANSCRIPTION FACTOR ERF042-RELATED"/>
    <property type="match status" value="1"/>
</dbReference>
<dbReference type="InterPro" id="IPR036955">
    <property type="entry name" value="AP2/ERF_dom_sf"/>
</dbReference>
<dbReference type="InterPro" id="IPR001471">
    <property type="entry name" value="AP2/ERF_dom"/>
</dbReference>
<accession>A0A9D5ADD0</accession>
<protein>
    <recommendedName>
        <fullName evidence="9">AP2/ERF domain-containing protein</fullName>
    </recommendedName>
</protein>
<keyword evidence="6" id="KW-0539">Nucleus</keyword>
<evidence type="ECO:0000256" key="7">
    <source>
        <dbReference type="ARBA" id="ARBA00024343"/>
    </source>
</evidence>
<dbReference type="PANTHER" id="PTHR31985:SF273">
    <property type="entry name" value="ETHYLENE-RESPONSIVE TRANSCRIPTION FACTOR ERF017"/>
    <property type="match status" value="1"/>
</dbReference>
<keyword evidence="2" id="KW-0805">Transcription regulation</keyword>
<dbReference type="SUPFAM" id="SSF54171">
    <property type="entry name" value="DNA-binding domain"/>
    <property type="match status" value="1"/>
</dbReference>
<reference evidence="10 11" key="1">
    <citation type="journal article" date="2022" name="Nat. Genet.">
        <title>Improved pea reference genome and pan-genome highlight genomic features and evolutionary characteristics.</title>
        <authorList>
            <person name="Yang T."/>
            <person name="Liu R."/>
            <person name="Luo Y."/>
            <person name="Hu S."/>
            <person name="Wang D."/>
            <person name="Wang C."/>
            <person name="Pandey M.K."/>
            <person name="Ge S."/>
            <person name="Xu Q."/>
            <person name="Li N."/>
            <person name="Li G."/>
            <person name="Huang Y."/>
            <person name="Saxena R.K."/>
            <person name="Ji Y."/>
            <person name="Li M."/>
            <person name="Yan X."/>
            <person name="He Y."/>
            <person name="Liu Y."/>
            <person name="Wang X."/>
            <person name="Xiang C."/>
            <person name="Varshney R.K."/>
            <person name="Ding H."/>
            <person name="Gao S."/>
            <person name="Zong X."/>
        </authorList>
    </citation>
    <scope>NUCLEOTIDE SEQUENCE [LARGE SCALE GENOMIC DNA]</scope>
    <source>
        <strain evidence="10 11">cv. Zhongwan 6</strain>
    </source>
</reference>
<evidence type="ECO:0000256" key="6">
    <source>
        <dbReference type="ARBA" id="ARBA00023242"/>
    </source>
</evidence>
<evidence type="ECO:0000259" key="9">
    <source>
        <dbReference type="PROSITE" id="PS51032"/>
    </source>
</evidence>
<keyword evidence="5" id="KW-0804">Transcription</keyword>
<evidence type="ECO:0000256" key="1">
    <source>
        <dbReference type="ARBA" id="ARBA00004123"/>
    </source>
</evidence>
<evidence type="ECO:0000256" key="2">
    <source>
        <dbReference type="ARBA" id="ARBA00023015"/>
    </source>
</evidence>
<dbReference type="Gene3D" id="3.30.730.10">
    <property type="entry name" value="AP2/ERF domain"/>
    <property type="match status" value="1"/>
</dbReference>
<dbReference type="PROSITE" id="PS51032">
    <property type="entry name" value="AP2_ERF"/>
    <property type="match status" value="1"/>
</dbReference>
<comment type="subcellular location">
    <subcellularLocation>
        <location evidence="1">Nucleus</location>
    </subcellularLocation>
</comment>
<keyword evidence="4" id="KW-0010">Activator</keyword>
<comment type="caution">
    <text evidence="10">The sequence shown here is derived from an EMBL/GenBank/DDBJ whole genome shotgun (WGS) entry which is preliminary data.</text>
</comment>
<comment type="similarity">
    <text evidence="7">Belongs to the AP2/ERF transcription factor family. ERF subfamily.</text>
</comment>
<keyword evidence="3" id="KW-0238">DNA-binding</keyword>
<evidence type="ECO:0000256" key="4">
    <source>
        <dbReference type="ARBA" id="ARBA00023159"/>
    </source>
</evidence>
<feature type="compositionally biased region" description="Low complexity" evidence="8">
    <location>
        <begin position="11"/>
        <end position="28"/>
    </location>
</feature>
<dbReference type="EMBL" id="JAMSHJ010000005">
    <property type="protein sequence ID" value="KAI5403913.1"/>
    <property type="molecule type" value="Genomic_DNA"/>
</dbReference>
<sequence length="400" mass="45132">MLIQMDHHEITTGQTKTPPSSSSTSTVTNDDNNKKMYRGVRKRKWGKWVSEIRLPNSRERIWLGSYDSPEKAARAFDAALYCLRGRHASFNFPDTPFHFDITVVSNNPEQIREIAANFGNKNPPIVSDSTTNYNNGNDNTDQSKTMTEIIGSSSSTTSTTAMHDNGGNTIDWTFLDVLDGSSNDANFVGSENYGGFYSDLEKMNSGELFSLPQQLPLFEDNIQKELVKVEGERTILRFGAMASIVFSTFSYGGAAGKVCSRKPLQEALPSSKDAIASMNDEIPKDSSIPPNSNDSRHPLPAPISYKNMVTWEFYRILDLNEEEEIDAQVIVENTHDIRVEENLIGGYECSEFILSELEEQRITKPWEKKVIIKMLGRNIRFRALENRLQLPWAKHGAEYY</sequence>
<feature type="compositionally biased region" description="Basic and acidic residues" evidence="8">
    <location>
        <begin position="1"/>
        <end position="10"/>
    </location>
</feature>
<dbReference type="GO" id="GO:0003700">
    <property type="term" value="F:DNA-binding transcription factor activity"/>
    <property type="evidence" value="ECO:0007669"/>
    <property type="project" value="InterPro"/>
</dbReference>
<name>A0A9D5ADD0_PEA</name>